<feature type="region of interest" description="Disordered" evidence="1">
    <location>
        <begin position="1"/>
        <end position="22"/>
    </location>
</feature>
<evidence type="ECO:0000313" key="2">
    <source>
        <dbReference type="EMBL" id="ABK24491.1"/>
    </source>
</evidence>
<organism evidence="2">
    <name type="scientific">Picea sitchensis</name>
    <name type="common">Sitka spruce</name>
    <name type="synonym">Pinus sitchensis</name>
    <dbReference type="NCBI Taxonomy" id="3332"/>
    <lineage>
        <taxon>Eukaryota</taxon>
        <taxon>Viridiplantae</taxon>
        <taxon>Streptophyta</taxon>
        <taxon>Embryophyta</taxon>
        <taxon>Tracheophyta</taxon>
        <taxon>Spermatophyta</taxon>
        <taxon>Pinopsida</taxon>
        <taxon>Pinidae</taxon>
        <taxon>Conifers I</taxon>
        <taxon>Pinales</taxon>
        <taxon>Pinaceae</taxon>
        <taxon>Picea</taxon>
    </lineage>
</organism>
<name>A9NV30_PICSI</name>
<dbReference type="Pfam" id="PF04720">
    <property type="entry name" value="PDDEXK_6"/>
    <property type="match status" value="1"/>
</dbReference>
<dbReference type="PANTHER" id="PTHR31579">
    <property type="entry name" value="OS03G0796600 PROTEIN"/>
    <property type="match status" value="1"/>
</dbReference>
<dbReference type="EMBL" id="EF085184">
    <property type="protein sequence ID" value="ABK24491.1"/>
    <property type="molecule type" value="mRNA"/>
</dbReference>
<sequence length="279" mass="31472">MVQDFMENGSSGQDGSCYSSDSDSGTTSILKLVESIKGLKTSVMPFEKDLLSLIHALILSNNIDFHCSREGICKASCIRKSLVKHLRSIGYIAAVCKSEWKGTDKVPGGEYEYIDVILEGDDRASERLIIDIDFQSHFEIARPTLAYVGIVRYLPVVYVGNLAKLEQILEVMVEAAKISLKQNSMPLPPWRTLGYLRAKWLSSHVREPVDNQSKLRRQSVSPDWRNATPRSKQRQCSELWRRLKASLLIEVDAGCVVRPVSTERNRNVLSERRPSTFNV</sequence>
<protein>
    <recommendedName>
        <fullName evidence="3">Plant-specific domain TIGR01615 family protein</fullName>
    </recommendedName>
</protein>
<proteinExistence type="evidence at transcript level"/>
<evidence type="ECO:0000256" key="1">
    <source>
        <dbReference type="SAM" id="MobiDB-lite"/>
    </source>
</evidence>
<dbReference type="AlphaFoldDB" id="A9NV30"/>
<accession>A9NV30</accession>
<dbReference type="PANTHER" id="PTHR31579:SF39">
    <property type="entry name" value="OS01G0973600 PROTEIN"/>
    <property type="match status" value="1"/>
</dbReference>
<dbReference type="InterPro" id="IPR006502">
    <property type="entry name" value="PDDEXK-like"/>
</dbReference>
<reference evidence="2" key="1">
    <citation type="journal article" date="2008" name="BMC Genomics">
        <title>A conifer genomics resource of 200,000 spruce (Picea spp.) ESTs and 6,464 high-quality, sequence-finished full-length cDNAs for Sitka spruce (Picea sitchensis).</title>
        <authorList>
            <person name="Ralph S.G."/>
            <person name="Chun H.J."/>
            <person name="Kolosova N."/>
            <person name="Cooper D."/>
            <person name="Oddy C."/>
            <person name="Ritland C.E."/>
            <person name="Kirkpatrick R."/>
            <person name="Moore R."/>
            <person name="Barber S."/>
            <person name="Holt R.A."/>
            <person name="Jones S.J."/>
            <person name="Marra M.A."/>
            <person name="Douglas C.J."/>
            <person name="Ritland K."/>
            <person name="Bohlmann J."/>
        </authorList>
    </citation>
    <scope>NUCLEOTIDE SEQUENCE</scope>
    <source>
        <tissue evidence="2">Green portion of the leader tissue</tissue>
    </source>
</reference>
<evidence type="ECO:0008006" key="3">
    <source>
        <dbReference type="Google" id="ProtNLM"/>
    </source>
</evidence>
<dbReference type="NCBIfam" id="TIGR01615">
    <property type="entry name" value="A_thal_3542"/>
    <property type="match status" value="1"/>
</dbReference>
<feature type="compositionally biased region" description="Low complexity" evidence="1">
    <location>
        <begin position="9"/>
        <end position="22"/>
    </location>
</feature>